<feature type="domain" description="Copper-binding protein MbnP-like" evidence="1">
    <location>
        <begin position="44"/>
        <end position="254"/>
    </location>
</feature>
<proteinExistence type="predicted"/>
<dbReference type="EMBL" id="RQHW01000026">
    <property type="protein sequence ID" value="TGN19802.1"/>
    <property type="molecule type" value="Genomic_DNA"/>
</dbReference>
<dbReference type="OrthoDB" id="64245at2"/>
<sequence>MKKLSIGIVLLILTIVSCKEKDNNEDQNLGLLALVALSGGISEIPFQLSVGTDTSFGCNKLVTSQQVSTSTNFYLKDARFYVHDVKLVKADGSTVDFTLTSDNKWQTSKVALLDFEDGTGDCSSGTTETNKSLKGSAPLGSYVGVEFKVGVPVELNHMLNTTADAPLNSSAMYWSWVSGYKFMKFEWVTRDGAATNGTFHLGSGTCSGTGSSSTCSIINVPTITVKTSGSVAWNPTSNPVYFDAKALVNTTNTNPSSGGAALTCMAGNANAACKPLLNNVGVKETDGTSLGSQSTFYIKP</sequence>
<dbReference type="PROSITE" id="PS51257">
    <property type="entry name" value="PROKAR_LIPOPROTEIN"/>
    <property type="match status" value="1"/>
</dbReference>
<evidence type="ECO:0000313" key="3">
    <source>
        <dbReference type="Proteomes" id="UP000298058"/>
    </source>
</evidence>
<dbReference type="NCBIfam" id="TIGR04052">
    <property type="entry name" value="MbnP_like_WxW"/>
    <property type="match status" value="1"/>
</dbReference>
<accession>A0A4R9M176</accession>
<keyword evidence="3" id="KW-1185">Reference proteome</keyword>
<evidence type="ECO:0000313" key="2">
    <source>
        <dbReference type="EMBL" id="TGN19802.1"/>
    </source>
</evidence>
<dbReference type="RefSeq" id="WP_135759805.1">
    <property type="nucleotide sequence ID" value="NZ_RQHW01000026.1"/>
</dbReference>
<dbReference type="InterPro" id="IPR023977">
    <property type="entry name" value="MbnP-like"/>
</dbReference>
<organism evidence="2 3">
    <name type="scientific">Leptospira idonii</name>
    <dbReference type="NCBI Taxonomy" id="1193500"/>
    <lineage>
        <taxon>Bacteria</taxon>
        <taxon>Pseudomonadati</taxon>
        <taxon>Spirochaetota</taxon>
        <taxon>Spirochaetia</taxon>
        <taxon>Leptospirales</taxon>
        <taxon>Leptospiraceae</taxon>
        <taxon>Leptospira</taxon>
    </lineage>
</organism>
<dbReference type="AlphaFoldDB" id="A0A4R9M176"/>
<dbReference type="Pfam" id="PF20243">
    <property type="entry name" value="MbnP"/>
    <property type="match status" value="1"/>
</dbReference>
<dbReference type="Proteomes" id="UP000298058">
    <property type="component" value="Unassembled WGS sequence"/>
</dbReference>
<gene>
    <name evidence="2" type="ORF">EHS15_06785</name>
</gene>
<dbReference type="InterPro" id="IPR046863">
    <property type="entry name" value="MbnP-like_dom"/>
</dbReference>
<name>A0A4R9M176_9LEPT</name>
<protein>
    <submittedName>
        <fullName evidence="2">Metallo-mystery pair system four-Cys motif protein</fullName>
    </submittedName>
</protein>
<comment type="caution">
    <text evidence="2">The sequence shown here is derived from an EMBL/GenBank/DDBJ whole genome shotgun (WGS) entry which is preliminary data.</text>
</comment>
<reference evidence="2" key="1">
    <citation type="journal article" date="2019" name="PLoS Negl. Trop. Dis.">
        <title>Revisiting the worldwide diversity of Leptospira species in the environment.</title>
        <authorList>
            <person name="Vincent A.T."/>
            <person name="Schiettekatte O."/>
            <person name="Bourhy P."/>
            <person name="Veyrier F.J."/>
            <person name="Picardeau M."/>
        </authorList>
    </citation>
    <scope>NUCLEOTIDE SEQUENCE [LARGE SCALE GENOMIC DNA]</scope>
    <source>
        <strain evidence="2">201300427</strain>
    </source>
</reference>
<evidence type="ECO:0000259" key="1">
    <source>
        <dbReference type="Pfam" id="PF20243"/>
    </source>
</evidence>